<evidence type="ECO:0000313" key="11">
    <source>
        <dbReference type="EMBL" id="AIE91438.1"/>
    </source>
</evidence>
<proteinExistence type="predicted"/>
<feature type="region of interest" description="Disordered" evidence="9">
    <location>
        <begin position="36"/>
        <end position="71"/>
    </location>
</feature>
<evidence type="ECO:0000256" key="6">
    <source>
        <dbReference type="ARBA" id="ARBA00022989"/>
    </source>
</evidence>
<keyword evidence="8 10" id="KW-0472">Membrane</keyword>
<evidence type="ECO:0000256" key="8">
    <source>
        <dbReference type="ARBA" id="ARBA00023136"/>
    </source>
</evidence>
<comment type="subcellular location">
    <subcellularLocation>
        <location evidence="1">Cell membrane</location>
        <topology evidence="1">Single-pass membrane protein</topology>
    </subcellularLocation>
</comment>
<keyword evidence="4 10" id="KW-0812">Transmembrane</keyword>
<evidence type="ECO:0000256" key="2">
    <source>
        <dbReference type="ARBA" id="ARBA00022448"/>
    </source>
</evidence>
<keyword evidence="6 10" id="KW-1133">Transmembrane helix</keyword>
<dbReference type="GO" id="GO:0005886">
    <property type="term" value="C:plasma membrane"/>
    <property type="evidence" value="ECO:0007669"/>
    <property type="project" value="UniProtKB-SubCell"/>
</dbReference>
<keyword evidence="7" id="KW-0811">Translocation</keyword>
<dbReference type="NCBIfam" id="TIGR01411">
    <property type="entry name" value="tatAE"/>
    <property type="match status" value="1"/>
</dbReference>
<dbReference type="EMBL" id="KF900338">
    <property type="protein sequence ID" value="AIE91438.1"/>
    <property type="molecule type" value="Genomic_DNA"/>
</dbReference>
<name>A0A075FJQ8_9ARCH</name>
<accession>A0A075FJQ8</accession>
<dbReference type="Gene3D" id="1.20.5.3310">
    <property type="match status" value="1"/>
</dbReference>
<evidence type="ECO:0000256" key="3">
    <source>
        <dbReference type="ARBA" id="ARBA00022475"/>
    </source>
</evidence>
<feature type="transmembrane region" description="Helical" evidence="10">
    <location>
        <begin position="6"/>
        <end position="24"/>
    </location>
</feature>
<keyword evidence="3" id="KW-1003">Cell membrane</keyword>
<evidence type="ECO:0000256" key="4">
    <source>
        <dbReference type="ARBA" id="ARBA00022692"/>
    </source>
</evidence>
<evidence type="ECO:0000256" key="7">
    <source>
        <dbReference type="ARBA" id="ARBA00023010"/>
    </source>
</evidence>
<protein>
    <submittedName>
        <fullName evidence="11">Twin-arginine translocation protein, TatA/E family subunit (TatA)</fullName>
    </submittedName>
</protein>
<sequence length="87" mass="9474">MVLPGLGGSEIIIVALIVVMLFGAKRLPELARSLGRSKGEFEKGKTDYEPDSGSKSRTELEKAAKELGIDPTDKTDEELRDLIKDSL</sequence>
<keyword evidence="2" id="KW-0813">Transport</keyword>
<organism evidence="11">
    <name type="scientific">uncultured marine thaumarchaeote AD1000_11_E10</name>
    <dbReference type="NCBI Taxonomy" id="1455890"/>
    <lineage>
        <taxon>Archaea</taxon>
        <taxon>Nitrososphaerota</taxon>
        <taxon>environmental samples</taxon>
    </lineage>
</organism>
<dbReference type="InterPro" id="IPR003369">
    <property type="entry name" value="TatA/B/E"/>
</dbReference>
<dbReference type="Pfam" id="PF02416">
    <property type="entry name" value="TatA_B_E"/>
    <property type="match status" value="1"/>
</dbReference>
<gene>
    <name evidence="11" type="primary">tatA</name>
</gene>
<keyword evidence="5" id="KW-0653">Protein transport</keyword>
<evidence type="ECO:0000256" key="10">
    <source>
        <dbReference type="SAM" id="Phobius"/>
    </source>
</evidence>
<feature type="compositionally biased region" description="Basic and acidic residues" evidence="9">
    <location>
        <begin position="37"/>
        <end position="71"/>
    </location>
</feature>
<evidence type="ECO:0000256" key="9">
    <source>
        <dbReference type="SAM" id="MobiDB-lite"/>
    </source>
</evidence>
<dbReference type="PANTHER" id="PTHR42982">
    <property type="entry name" value="SEC-INDEPENDENT PROTEIN TRANSLOCASE PROTEIN TATA"/>
    <property type="match status" value="1"/>
</dbReference>
<dbReference type="PANTHER" id="PTHR42982:SF1">
    <property type="entry name" value="SEC-INDEPENDENT PROTEIN TRANSLOCASE PROTEIN TATA"/>
    <property type="match status" value="1"/>
</dbReference>
<dbReference type="GO" id="GO:0043953">
    <property type="term" value="P:protein transport by the Tat complex"/>
    <property type="evidence" value="ECO:0007669"/>
    <property type="project" value="InterPro"/>
</dbReference>
<evidence type="ECO:0000256" key="1">
    <source>
        <dbReference type="ARBA" id="ARBA00004162"/>
    </source>
</evidence>
<evidence type="ECO:0000256" key="5">
    <source>
        <dbReference type="ARBA" id="ARBA00022927"/>
    </source>
</evidence>
<reference evidence="11" key="1">
    <citation type="journal article" date="2014" name="Genome Biol. Evol.">
        <title>Pangenome evidence for extensive interdomain horizontal transfer affecting lineage core and shell genes in uncultured planktonic thaumarchaeota and euryarchaeota.</title>
        <authorList>
            <person name="Deschamps P."/>
            <person name="Zivanovic Y."/>
            <person name="Moreira D."/>
            <person name="Rodriguez-Valera F."/>
            <person name="Lopez-Garcia P."/>
        </authorList>
    </citation>
    <scope>NUCLEOTIDE SEQUENCE</scope>
</reference>
<dbReference type="AlphaFoldDB" id="A0A075FJQ8"/>
<dbReference type="InterPro" id="IPR006312">
    <property type="entry name" value="TatA/E"/>
</dbReference>